<proteinExistence type="predicted"/>
<evidence type="ECO:0008006" key="3">
    <source>
        <dbReference type="Google" id="ProtNLM"/>
    </source>
</evidence>
<organism evidence="1 2">
    <name type="scientific">Anaeromyxobacter paludicola</name>
    <dbReference type="NCBI Taxonomy" id="2918171"/>
    <lineage>
        <taxon>Bacteria</taxon>
        <taxon>Pseudomonadati</taxon>
        <taxon>Myxococcota</taxon>
        <taxon>Myxococcia</taxon>
        <taxon>Myxococcales</taxon>
        <taxon>Cystobacterineae</taxon>
        <taxon>Anaeromyxobacteraceae</taxon>
        <taxon>Anaeromyxobacter</taxon>
    </lineage>
</organism>
<keyword evidence="2" id="KW-1185">Reference proteome</keyword>
<sequence>MRAPCPVVAAAPQAAGASYNVRAAKAAAVNIARVAAQPPEVVEVQLALADAIAAAETAGAELVGSIARADAEAALRAARLRHQFALDALAAELFAVRENAMAQRQATALMTEQSAADGVRAAYLAAVLAGDEATADELEPLVPEHQRVPRNGGVR</sequence>
<gene>
    <name evidence="1" type="ORF">AMPC_07330</name>
</gene>
<dbReference type="EMBL" id="AP025592">
    <property type="protein sequence ID" value="BDG07620.1"/>
    <property type="molecule type" value="Genomic_DNA"/>
</dbReference>
<evidence type="ECO:0000313" key="1">
    <source>
        <dbReference type="EMBL" id="BDG07620.1"/>
    </source>
</evidence>
<name>A0ABN6N6K5_9BACT</name>
<accession>A0ABN6N6K5</accession>
<dbReference type="RefSeq" id="WP_248344426.1">
    <property type="nucleotide sequence ID" value="NZ_AP025592.1"/>
</dbReference>
<protein>
    <recommendedName>
        <fullName evidence="3">Outer membrane efflux protein</fullName>
    </recommendedName>
</protein>
<dbReference type="Proteomes" id="UP001162734">
    <property type="component" value="Chromosome"/>
</dbReference>
<evidence type="ECO:0000313" key="2">
    <source>
        <dbReference type="Proteomes" id="UP001162734"/>
    </source>
</evidence>
<reference evidence="2" key="1">
    <citation type="journal article" date="2022" name="Int. J. Syst. Evol. Microbiol.">
        <title>Anaeromyxobacter oryzae sp. nov., Anaeromyxobacter diazotrophicus sp. nov. and Anaeromyxobacter paludicola sp. nov., isolated from paddy soils.</title>
        <authorList>
            <person name="Itoh H."/>
            <person name="Xu Z."/>
            <person name="Mise K."/>
            <person name="Masuda Y."/>
            <person name="Ushijima N."/>
            <person name="Hayakawa C."/>
            <person name="Shiratori Y."/>
            <person name="Senoo K."/>
        </authorList>
    </citation>
    <scope>NUCLEOTIDE SEQUENCE [LARGE SCALE GENOMIC DNA]</scope>
    <source>
        <strain evidence="2">Red630</strain>
    </source>
</reference>